<evidence type="ECO:0000256" key="12">
    <source>
        <dbReference type="ARBA" id="ARBA00022958"/>
    </source>
</evidence>
<dbReference type="NCBIfam" id="NF009855">
    <property type="entry name" value="PRK13321.1"/>
    <property type="match status" value="1"/>
</dbReference>
<dbReference type="CDD" id="cd24015">
    <property type="entry name" value="ASKHA_NBD_PanK-III"/>
    <property type="match status" value="1"/>
</dbReference>
<evidence type="ECO:0000256" key="1">
    <source>
        <dbReference type="ARBA" id="ARBA00001206"/>
    </source>
</evidence>
<dbReference type="EMBL" id="LGGX01000031">
    <property type="protein sequence ID" value="KUK86044.1"/>
    <property type="molecule type" value="Genomic_DNA"/>
</dbReference>
<keyword evidence="7 16" id="KW-0963">Cytoplasm</keyword>
<evidence type="ECO:0000256" key="13">
    <source>
        <dbReference type="ARBA" id="ARBA00022993"/>
    </source>
</evidence>
<keyword evidence="9 16" id="KW-0547">Nucleotide-binding</keyword>
<dbReference type="EC" id="2.7.1.33" evidence="6 16"/>
<dbReference type="Gene3D" id="3.30.420.40">
    <property type="match status" value="2"/>
</dbReference>
<evidence type="ECO:0000256" key="3">
    <source>
        <dbReference type="ARBA" id="ARBA00004496"/>
    </source>
</evidence>
<name>A0A101I077_UNCT6</name>
<evidence type="ECO:0000256" key="16">
    <source>
        <dbReference type="HAMAP-Rule" id="MF_01274"/>
    </source>
</evidence>
<feature type="binding site" evidence="16">
    <location>
        <position position="184"/>
    </location>
    <ligand>
        <name>substrate</name>
    </ligand>
</feature>
<evidence type="ECO:0000256" key="7">
    <source>
        <dbReference type="ARBA" id="ARBA00022490"/>
    </source>
</evidence>
<comment type="caution">
    <text evidence="17">The sequence shown here is derived from an EMBL/GenBank/DDBJ whole genome shotgun (WGS) entry which is preliminary data.</text>
</comment>
<dbReference type="AlphaFoldDB" id="A0A101I077"/>
<evidence type="ECO:0000256" key="14">
    <source>
        <dbReference type="ARBA" id="ARBA00038036"/>
    </source>
</evidence>
<accession>A0A101I077</accession>
<feature type="binding site" evidence="16">
    <location>
        <position position="132"/>
    </location>
    <ligand>
        <name>ATP</name>
        <dbReference type="ChEBI" id="CHEBI:30616"/>
    </ligand>
</feature>
<dbReference type="GO" id="GO:0015937">
    <property type="term" value="P:coenzyme A biosynthetic process"/>
    <property type="evidence" value="ECO:0007669"/>
    <property type="project" value="UniProtKB-UniRule"/>
</dbReference>
<dbReference type="Proteomes" id="UP000053467">
    <property type="component" value="Unassembled WGS sequence"/>
</dbReference>
<comment type="caution">
    <text evidence="16">Lacks conserved residue(s) required for the propagation of feature annotation.</text>
</comment>
<comment type="cofactor">
    <cofactor evidence="2">
        <name>K(+)</name>
        <dbReference type="ChEBI" id="CHEBI:29103"/>
    </cofactor>
</comment>
<proteinExistence type="inferred from homology"/>
<evidence type="ECO:0000256" key="9">
    <source>
        <dbReference type="ARBA" id="ARBA00022741"/>
    </source>
</evidence>
<feature type="binding site" evidence="16">
    <location>
        <begin position="6"/>
        <end position="13"/>
    </location>
    <ligand>
        <name>ATP</name>
        <dbReference type="ChEBI" id="CHEBI:30616"/>
    </ligand>
</feature>
<dbReference type="SUPFAM" id="SSF53067">
    <property type="entry name" value="Actin-like ATPase domain"/>
    <property type="match status" value="2"/>
</dbReference>
<comment type="similarity">
    <text evidence="14 16">Belongs to the type III pantothenate kinase family.</text>
</comment>
<dbReference type="GO" id="GO:0005737">
    <property type="term" value="C:cytoplasm"/>
    <property type="evidence" value="ECO:0007669"/>
    <property type="project" value="UniProtKB-SubCell"/>
</dbReference>
<dbReference type="HAMAP" id="MF_01274">
    <property type="entry name" value="Pantothen_kinase_3"/>
    <property type="match status" value="1"/>
</dbReference>
<comment type="catalytic activity">
    <reaction evidence="1 16">
        <text>(R)-pantothenate + ATP = (R)-4'-phosphopantothenate + ADP + H(+)</text>
        <dbReference type="Rhea" id="RHEA:16373"/>
        <dbReference type="ChEBI" id="CHEBI:10986"/>
        <dbReference type="ChEBI" id="CHEBI:15378"/>
        <dbReference type="ChEBI" id="CHEBI:29032"/>
        <dbReference type="ChEBI" id="CHEBI:30616"/>
        <dbReference type="ChEBI" id="CHEBI:456216"/>
        <dbReference type="EC" id="2.7.1.33"/>
    </reaction>
</comment>
<evidence type="ECO:0000256" key="2">
    <source>
        <dbReference type="ARBA" id="ARBA00001958"/>
    </source>
</evidence>
<keyword evidence="8 16" id="KW-0808">Transferase</keyword>
<dbReference type="GO" id="GO:0004594">
    <property type="term" value="F:pantothenate kinase activity"/>
    <property type="evidence" value="ECO:0007669"/>
    <property type="project" value="UniProtKB-UniRule"/>
</dbReference>
<evidence type="ECO:0000256" key="4">
    <source>
        <dbReference type="ARBA" id="ARBA00005225"/>
    </source>
</evidence>
<evidence type="ECO:0000256" key="8">
    <source>
        <dbReference type="ARBA" id="ARBA00022679"/>
    </source>
</evidence>
<dbReference type="GO" id="GO:0005524">
    <property type="term" value="F:ATP binding"/>
    <property type="evidence" value="ECO:0007669"/>
    <property type="project" value="UniProtKB-UniRule"/>
</dbReference>
<keyword evidence="11 16" id="KW-0067">ATP-binding</keyword>
<reference evidence="18" key="1">
    <citation type="journal article" date="2015" name="MBio">
        <title>Genome-Resolved Metagenomic Analysis Reveals Roles for Candidate Phyla and Other Microbial Community Members in Biogeochemical Transformations in Oil Reservoirs.</title>
        <authorList>
            <person name="Hu P."/>
            <person name="Tom L."/>
            <person name="Singh A."/>
            <person name="Thomas B.C."/>
            <person name="Baker B.J."/>
            <person name="Piceno Y.M."/>
            <person name="Andersen G.L."/>
            <person name="Banfield J.F."/>
        </authorList>
    </citation>
    <scope>NUCLEOTIDE SEQUENCE [LARGE SCALE GENOMIC DNA]</scope>
</reference>
<feature type="active site" description="Proton acceptor" evidence="16">
    <location>
        <position position="109"/>
    </location>
</feature>
<dbReference type="PANTHER" id="PTHR34265:SF1">
    <property type="entry name" value="TYPE III PANTOTHENATE KINASE"/>
    <property type="match status" value="1"/>
</dbReference>
<evidence type="ECO:0000256" key="11">
    <source>
        <dbReference type="ARBA" id="ARBA00022840"/>
    </source>
</evidence>
<keyword evidence="12 16" id="KW-0630">Potassium</keyword>
<comment type="subcellular location">
    <subcellularLocation>
        <location evidence="3 16">Cytoplasm</location>
    </subcellularLocation>
</comment>
<protein>
    <recommendedName>
        <fullName evidence="15 16">Type III pantothenate kinase</fullName>
        <ecNumber evidence="6 16">2.7.1.33</ecNumber>
    </recommendedName>
    <alternativeName>
        <fullName evidence="16">PanK-III</fullName>
    </alternativeName>
    <alternativeName>
        <fullName evidence="16">Pantothenic acid kinase</fullName>
    </alternativeName>
</protein>
<comment type="cofactor">
    <cofactor evidence="16">
        <name>NH4(+)</name>
        <dbReference type="ChEBI" id="CHEBI:28938"/>
    </cofactor>
    <cofactor evidence="16">
        <name>K(+)</name>
        <dbReference type="ChEBI" id="CHEBI:29103"/>
    </cofactor>
    <text evidence="16">A monovalent cation. Ammonium or potassium.</text>
</comment>
<keyword evidence="13 16" id="KW-0173">Coenzyme A biosynthesis</keyword>
<feature type="binding site" evidence="16">
    <location>
        <position position="129"/>
    </location>
    <ligand>
        <name>K(+)</name>
        <dbReference type="ChEBI" id="CHEBI:29103"/>
    </ligand>
</feature>
<evidence type="ECO:0000256" key="6">
    <source>
        <dbReference type="ARBA" id="ARBA00012102"/>
    </source>
</evidence>
<evidence type="ECO:0000256" key="10">
    <source>
        <dbReference type="ARBA" id="ARBA00022777"/>
    </source>
</evidence>
<organism evidence="17 18">
    <name type="scientific">candidate division TA06 bacterium 34_109</name>
    <dbReference type="NCBI Taxonomy" id="1635277"/>
    <lineage>
        <taxon>Bacteria</taxon>
        <taxon>Bacteria division TA06</taxon>
    </lineage>
</organism>
<keyword evidence="16" id="KW-0479">Metal-binding</keyword>
<sequence length="259" mass="28472">MLLVIDVGNTHTVIGIFKKDNLKCHWRISTDLKKTEDELAILLKSLLVEQGLTFNDIKAVVISCVVPPLIWILNKMSRDYCHTNPLLVNSKINLNIKIKVDYPEEVGADRITNAVAAYKFYGAPAIIIDFGTATTFCALDEEGNYIGGAIAPGLELSSNALFEKTAKLPKVELIKPEYAIGRTTVKAIQSGLFLGHLGLTRELIECFKKELKGNPRVIATGGLAKLMGRNCSLFDEIDPLLTLKGLKIIHDLNIGNIDI</sequence>
<evidence type="ECO:0000313" key="18">
    <source>
        <dbReference type="Proteomes" id="UP000053467"/>
    </source>
</evidence>
<dbReference type="NCBIfam" id="NF009848">
    <property type="entry name" value="PRK13318.1-6"/>
    <property type="match status" value="1"/>
</dbReference>
<dbReference type="GO" id="GO:0046872">
    <property type="term" value="F:metal ion binding"/>
    <property type="evidence" value="ECO:0007669"/>
    <property type="project" value="UniProtKB-KW"/>
</dbReference>
<dbReference type="UniPathway" id="UPA00241">
    <property type="reaction ID" value="UER00352"/>
</dbReference>
<dbReference type="InterPro" id="IPR043129">
    <property type="entry name" value="ATPase_NBD"/>
</dbReference>
<evidence type="ECO:0000313" key="17">
    <source>
        <dbReference type="EMBL" id="KUK86044.1"/>
    </source>
</evidence>
<comment type="pathway">
    <text evidence="4 16">Cofactor biosynthesis; coenzyme A biosynthesis; CoA from (R)-pantothenate: step 1/5.</text>
</comment>
<dbReference type="PATRIC" id="fig|1635277.3.peg.1543"/>
<dbReference type="Pfam" id="PF03309">
    <property type="entry name" value="Pan_kinase"/>
    <property type="match status" value="1"/>
</dbReference>
<keyword evidence="10 16" id="KW-0418">Kinase</keyword>
<comment type="function">
    <text evidence="16">Catalyzes the phosphorylation of pantothenate (Pan), the first step in CoA biosynthesis.</text>
</comment>
<dbReference type="NCBIfam" id="TIGR00671">
    <property type="entry name" value="baf"/>
    <property type="match status" value="1"/>
</dbReference>
<comment type="subunit">
    <text evidence="5 16">Homodimer.</text>
</comment>
<dbReference type="PANTHER" id="PTHR34265">
    <property type="entry name" value="TYPE III PANTOTHENATE KINASE"/>
    <property type="match status" value="1"/>
</dbReference>
<feature type="binding site" evidence="16">
    <location>
        <begin position="107"/>
        <end position="110"/>
    </location>
    <ligand>
        <name>substrate</name>
    </ligand>
</feature>
<gene>
    <name evidence="16" type="primary">coaX</name>
    <name evidence="17" type="ORF">XE03_1746</name>
</gene>
<evidence type="ECO:0000256" key="5">
    <source>
        <dbReference type="ARBA" id="ARBA00011738"/>
    </source>
</evidence>
<evidence type="ECO:0000256" key="15">
    <source>
        <dbReference type="ARBA" id="ARBA00040883"/>
    </source>
</evidence>
<dbReference type="InterPro" id="IPR004619">
    <property type="entry name" value="Type_III_PanK"/>
</dbReference>